<dbReference type="PRINTS" id="PR01730">
    <property type="entry name" value="INFPOTNTIATR"/>
</dbReference>
<evidence type="ECO:0000256" key="2">
    <source>
        <dbReference type="ARBA" id="ARBA00006577"/>
    </source>
</evidence>
<evidence type="ECO:0000256" key="3">
    <source>
        <dbReference type="ARBA" id="ARBA00022729"/>
    </source>
</evidence>
<keyword evidence="11" id="KW-1185">Reference proteome</keyword>
<dbReference type="InterPro" id="IPR046357">
    <property type="entry name" value="PPIase_dom_sf"/>
</dbReference>
<dbReference type="GO" id="GO:0006457">
    <property type="term" value="P:protein folding"/>
    <property type="evidence" value="ECO:0007669"/>
    <property type="project" value="InterPro"/>
</dbReference>
<accession>A0A251X400</accession>
<dbReference type="RefSeq" id="WP_086489093.1">
    <property type="nucleotide sequence ID" value="NZ_MSLT01000023.1"/>
</dbReference>
<keyword evidence="4 6" id="KW-0697">Rotamase</keyword>
<dbReference type="FunFam" id="3.10.50.40:FF:000045">
    <property type="entry name" value="Peptidyl-prolyl cis-trans isomerase"/>
    <property type="match status" value="1"/>
</dbReference>
<gene>
    <name evidence="10" type="ORF">TPSD3_13740</name>
</gene>
<dbReference type="InterPro" id="IPR000774">
    <property type="entry name" value="PPIase_FKBP_N"/>
</dbReference>
<evidence type="ECO:0000256" key="1">
    <source>
        <dbReference type="ARBA" id="ARBA00000971"/>
    </source>
</evidence>
<dbReference type="GO" id="GO:0016020">
    <property type="term" value="C:membrane"/>
    <property type="evidence" value="ECO:0007669"/>
    <property type="project" value="InterPro"/>
</dbReference>
<evidence type="ECO:0000313" key="10">
    <source>
        <dbReference type="EMBL" id="OUD12181.1"/>
    </source>
</evidence>
<feature type="chain" id="PRO_5013146245" description="Peptidyl-prolyl cis-trans isomerase" evidence="8">
    <location>
        <begin position="22"/>
        <end position="231"/>
    </location>
</feature>
<comment type="similarity">
    <text evidence="2 7">Belongs to the FKBP-type PPIase family.</text>
</comment>
<evidence type="ECO:0000256" key="4">
    <source>
        <dbReference type="ARBA" id="ARBA00023110"/>
    </source>
</evidence>
<dbReference type="InterPro" id="IPR036944">
    <property type="entry name" value="PPIase_FKBP_N_sf"/>
</dbReference>
<dbReference type="InterPro" id="IPR001179">
    <property type="entry name" value="PPIase_FKBP_dom"/>
</dbReference>
<dbReference type="Gene3D" id="1.10.287.460">
    <property type="entry name" value="Peptidyl-prolyl cis-trans isomerase, FKBP-type, N-terminal domain"/>
    <property type="match status" value="1"/>
</dbReference>
<dbReference type="AlphaFoldDB" id="A0A251X400"/>
<dbReference type="EC" id="5.2.1.8" evidence="7"/>
<keyword evidence="3 8" id="KW-0732">Signal</keyword>
<name>A0A251X400_9GAMM</name>
<keyword evidence="5 6" id="KW-0413">Isomerase</keyword>
<dbReference type="EMBL" id="MSLT01000023">
    <property type="protein sequence ID" value="OUD12181.1"/>
    <property type="molecule type" value="Genomic_DNA"/>
</dbReference>
<dbReference type="Pfam" id="PF01346">
    <property type="entry name" value="FKBP_N"/>
    <property type="match status" value="1"/>
</dbReference>
<dbReference type="PANTHER" id="PTHR43811:SF19">
    <property type="entry name" value="39 KDA FK506-BINDING NUCLEAR PROTEIN"/>
    <property type="match status" value="1"/>
</dbReference>
<evidence type="ECO:0000256" key="8">
    <source>
        <dbReference type="SAM" id="SignalP"/>
    </source>
</evidence>
<evidence type="ECO:0000256" key="5">
    <source>
        <dbReference type="ARBA" id="ARBA00023235"/>
    </source>
</evidence>
<feature type="signal peptide" evidence="8">
    <location>
        <begin position="1"/>
        <end position="21"/>
    </location>
</feature>
<dbReference type="PROSITE" id="PS50059">
    <property type="entry name" value="FKBP_PPIASE"/>
    <property type="match status" value="1"/>
</dbReference>
<protein>
    <recommendedName>
        <fullName evidence="7">Peptidyl-prolyl cis-trans isomerase</fullName>
        <ecNumber evidence="7">5.2.1.8</ecNumber>
    </recommendedName>
</protein>
<dbReference type="SUPFAM" id="SSF54534">
    <property type="entry name" value="FKBP-like"/>
    <property type="match status" value="1"/>
</dbReference>
<evidence type="ECO:0000256" key="6">
    <source>
        <dbReference type="PROSITE-ProRule" id="PRU00277"/>
    </source>
</evidence>
<dbReference type="InterPro" id="IPR008104">
    <property type="entry name" value="INFPOTNTIATR"/>
</dbReference>
<feature type="domain" description="PPIase FKBP-type" evidence="9">
    <location>
        <begin position="143"/>
        <end position="229"/>
    </location>
</feature>
<organism evidence="10 11">
    <name type="scientific">Thioflexithrix psekupsensis</name>
    <dbReference type="NCBI Taxonomy" id="1570016"/>
    <lineage>
        <taxon>Bacteria</taxon>
        <taxon>Pseudomonadati</taxon>
        <taxon>Pseudomonadota</taxon>
        <taxon>Gammaproteobacteria</taxon>
        <taxon>Thiotrichales</taxon>
        <taxon>Thioflexithrix</taxon>
    </lineage>
</organism>
<evidence type="ECO:0000256" key="7">
    <source>
        <dbReference type="RuleBase" id="RU003915"/>
    </source>
</evidence>
<dbReference type="OrthoDB" id="9814548at2"/>
<proteinExistence type="inferred from homology"/>
<dbReference type="GO" id="GO:0003755">
    <property type="term" value="F:peptidyl-prolyl cis-trans isomerase activity"/>
    <property type="evidence" value="ECO:0007669"/>
    <property type="project" value="UniProtKB-UniRule"/>
</dbReference>
<evidence type="ECO:0000313" key="11">
    <source>
        <dbReference type="Proteomes" id="UP000194798"/>
    </source>
</evidence>
<dbReference type="Proteomes" id="UP000194798">
    <property type="component" value="Unassembled WGS sequence"/>
</dbReference>
<reference evidence="10 11" key="1">
    <citation type="submission" date="2016-12" db="EMBL/GenBank/DDBJ databases">
        <title>Thioflexothrix psekupsii D3 genome sequencing and assembly.</title>
        <authorList>
            <person name="Fomenkov A."/>
            <person name="Vincze T."/>
            <person name="Grabovich M."/>
            <person name="Anton B.P."/>
            <person name="Dubinina G."/>
            <person name="Orlova M."/>
            <person name="Belousova E."/>
            <person name="Roberts R.J."/>
        </authorList>
    </citation>
    <scope>NUCLEOTIDE SEQUENCE [LARGE SCALE GENOMIC DNA]</scope>
    <source>
        <strain evidence="10">D3</strain>
    </source>
</reference>
<dbReference type="Gene3D" id="3.10.50.40">
    <property type="match status" value="1"/>
</dbReference>
<evidence type="ECO:0000259" key="9">
    <source>
        <dbReference type="PROSITE" id="PS50059"/>
    </source>
</evidence>
<dbReference type="Pfam" id="PF00254">
    <property type="entry name" value="FKBP_C"/>
    <property type="match status" value="1"/>
</dbReference>
<comment type="caution">
    <text evidence="10">The sequence shown here is derived from an EMBL/GenBank/DDBJ whole genome shotgun (WGS) entry which is preliminary data.</text>
</comment>
<comment type="catalytic activity">
    <reaction evidence="1 6 7">
        <text>[protein]-peptidylproline (omega=180) = [protein]-peptidylproline (omega=0)</text>
        <dbReference type="Rhea" id="RHEA:16237"/>
        <dbReference type="Rhea" id="RHEA-COMP:10747"/>
        <dbReference type="Rhea" id="RHEA-COMP:10748"/>
        <dbReference type="ChEBI" id="CHEBI:83833"/>
        <dbReference type="ChEBI" id="CHEBI:83834"/>
        <dbReference type="EC" id="5.2.1.8"/>
    </reaction>
</comment>
<sequence>MKKYVSLLSVPVLLCSSLAFADLAKPESDVDKLSYSFGQNVGKSLQHQETELNMDYIFQGIRDALGNQAGLLSDEEIQQVLLSYQQDKIAKQEEAHRKQAEENKAKGDAFLAENAKKEGVVTLPSGLQYKEVTAGTGKTPSKDDQVTVHYRGTLINGEEFDSSHKRGEPITFPVSGVIAGWTEALQLMKEGAKWQLFIPSELAYGSRGTGGVIGPDETLIFDVELISVAKP</sequence>
<dbReference type="PANTHER" id="PTHR43811">
    <property type="entry name" value="FKBP-TYPE PEPTIDYL-PROLYL CIS-TRANS ISOMERASE FKPA"/>
    <property type="match status" value="1"/>
</dbReference>